<evidence type="ECO:0000313" key="2">
    <source>
        <dbReference type="EMBL" id="RVD81972.1"/>
    </source>
</evidence>
<dbReference type="GeneID" id="93592128"/>
<dbReference type="RefSeq" id="XP_067487516.1">
    <property type="nucleotide sequence ID" value="XM_067639760.1"/>
</dbReference>
<keyword evidence="1" id="KW-0472">Membrane</keyword>
<name>A0A436ZSZ4_ARTFL</name>
<dbReference type="Proteomes" id="UP000283090">
    <property type="component" value="Unassembled WGS sequence"/>
</dbReference>
<keyword evidence="1" id="KW-0812">Transmembrane</keyword>
<dbReference type="VEuPathDB" id="FungiDB:DFL_009817"/>
<dbReference type="AlphaFoldDB" id="A0A436ZSZ4"/>
<keyword evidence="3" id="KW-1185">Reference proteome</keyword>
<keyword evidence="1" id="KW-1133">Transmembrane helix</keyword>
<organism evidence="2 3">
    <name type="scientific">Arthrobotrys flagrans</name>
    <name type="common">Nematode-trapping fungus</name>
    <name type="synonym">Trichothecium flagrans</name>
    <dbReference type="NCBI Taxonomy" id="97331"/>
    <lineage>
        <taxon>Eukaryota</taxon>
        <taxon>Fungi</taxon>
        <taxon>Dikarya</taxon>
        <taxon>Ascomycota</taxon>
        <taxon>Pezizomycotina</taxon>
        <taxon>Orbiliomycetes</taxon>
        <taxon>Orbiliales</taxon>
        <taxon>Orbiliaceae</taxon>
        <taxon>Arthrobotrys</taxon>
    </lineage>
</organism>
<sequence length="130" mass="14892">MDQISGLLKEFGVGGSHKGKGKGRAGNNQMVGTAGKYIFTAIIVPWIFSRVMKPLRVYARTFLARHMKRGMRESGKKSMRVLVCGTLLKHLDTLTRKETLFAFWFALLVFLKSVMPHFRLAMKTLMRRMR</sequence>
<gene>
    <name evidence="2" type="ORF">DFL_009817</name>
</gene>
<feature type="transmembrane region" description="Helical" evidence="1">
    <location>
        <begin position="101"/>
        <end position="120"/>
    </location>
</feature>
<dbReference type="OrthoDB" id="5314421at2759"/>
<dbReference type="EMBL" id="SAEB01000012">
    <property type="protein sequence ID" value="RVD81972.1"/>
    <property type="molecule type" value="Genomic_DNA"/>
</dbReference>
<accession>A0A436ZSZ4</accession>
<evidence type="ECO:0000256" key="1">
    <source>
        <dbReference type="SAM" id="Phobius"/>
    </source>
</evidence>
<feature type="transmembrane region" description="Helical" evidence="1">
    <location>
        <begin position="30"/>
        <end position="48"/>
    </location>
</feature>
<evidence type="ECO:0000313" key="3">
    <source>
        <dbReference type="Proteomes" id="UP000283090"/>
    </source>
</evidence>
<proteinExistence type="predicted"/>
<protein>
    <submittedName>
        <fullName evidence="2">Uncharacterized protein</fullName>
    </submittedName>
</protein>
<reference evidence="2 3" key="1">
    <citation type="submission" date="2019-01" db="EMBL/GenBank/DDBJ databases">
        <title>Intercellular communication is required for trap formation in the nematode-trapping fungus Duddingtonia flagrans.</title>
        <authorList>
            <person name="Youssar L."/>
            <person name="Wernet V."/>
            <person name="Hensel N."/>
            <person name="Hildebrandt H.-G."/>
            <person name="Fischer R."/>
        </authorList>
    </citation>
    <scope>NUCLEOTIDE SEQUENCE [LARGE SCALE GENOMIC DNA]</scope>
    <source>
        <strain evidence="2 3">CBS H-5679</strain>
    </source>
</reference>
<comment type="caution">
    <text evidence="2">The sequence shown here is derived from an EMBL/GenBank/DDBJ whole genome shotgun (WGS) entry which is preliminary data.</text>
</comment>